<gene>
    <name evidence="1" type="ORF">I4I81_12470</name>
</gene>
<name>A0ABS6US54_9PSEU</name>
<evidence type="ECO:0000313" key="1">
    <source>
        <dbReference type="EMBL" id="MBW0135065.1"/>
    </source>
</evidence>
<accession>A0ABS6US54</accession>
<organism evidence="1 2">
    <name type="scientific">Pseudonocardia abyssalis</name>
    <dbReference type="NCBI Taxonomy" id="2792008"/>
    <lineage>
        <taxon>Bacteria</taxon>
        <taxon>Bacillati</taxon>
        <taxon>Actinomycetota</taxon>
        <taxon>Actinomycetes</taxon>
        <taxon>Pseudonocardiales</taxon>
        <taxon>Pseudonocardiaceae</taxon>
        <taxon>Pseudonocardia</taxon>
    </lineage>
</organism>
<proteinExistence type="predicted"/>
<evidence type="ECO:0000313" key="2">
    <source>
        <dbReference type="Proteomes" id="UP000694287"/>
    </source>
</evidence>
<keyword evidence="2" id="KW-1185">Reference proteome</keyword>
<dbReference type="Proteomes" id="UP000694287">
    <property type="component" value="Unassembled WGS sequence"/>
</dbReference>
<dbReference type="EMBL" id="JADQDK010000001">
    <property type="protein sequence ID" value="MBW0135065.1"/>
    <property type="molecule type" value="Genomic_DNA"/>
</dbReference>
<comment type="caution">
    <text evidence="1">The sequence shown here is derived from an EMBL/GenBank/DDBJ whole genome shotgun (WGS) entry which is preliminary data.</text>
</comment>
<dbReference type="RefSeq" id="WP_218602775.1">
    <property type="nucleotide sequence ID" value="NZ_JADQDJ010000083.1"/>
</dbReference>
<sequence>MTHDSQSGQHPVTRMEILDVVEGVFVGHITTKIDILAAAQDHGARGPVLDTLARLDGDRRFVSPHDLWIDLADVPVDV</sequence>
<protein>
    <submittedName>
        <fullName evidence="1">DUF2795 domain-containing protein</fullName>
    </submittedName>
</protein>
<reference evidence="1 2" key="1">
    <citation type="submission" date="2020-11" db="EMBL/GenBank/DDBJ databases">
        <title>Pseudonocardia abyssalis sp. nov. and Pseudonocardia oceani sp. nov., description and phylogenomic analysis of two novel actinomycetes isolated from the deep Southern Ocean.</title>
        <authorList>
            <person name="Parra J."/>
        </authorList>
    </citation>
    <scope>NUCLEOTIDE SEQUENCE [LARGE SCALE GENOMIC DNA]</scope>
    <source>
        <strain evidence="1 2">KRD-168</strain>
    </source>
</reference>